<proteinExistence type="predicted"/>
<dbReference type="InterPro" id="IPR044925">
    <property type="entry name" value="His-Me_finger_sf"/>
</dbReference>
<dbReference type="AlphaFoldDB" id="A0A1A5HHQ0"/>
<dbReference type="Pfam" id="PF07463">
    <property type="entry name" value="NUMOD4"/>
    <property type="match status" value="1"/>
</dbReference>
<evidence type="ECO:0000256" key="1">
    <source>
        <dbReference type="SAM" id="Coils"/>
    </source>
</evidence>
<accession>A0A1A5HHQ0</accession>
<keyword evidence="1" id="KW-0175">Coiled coil</keyword>
<evidence type="ECO:0000313" key="5">
    <source>
        <dbReference type="EMBL" id="MCW0524404.1"/>
    </source>
</evidence>
<evidence type="ECO:0000313" key="4">
    <source>
        <dbReference type="EMBL" id="AQY22114.1"/>
    </source>
</evidence>
<dbReference type="RefSeq" id="WP_064970950.1">
    <property type="nucleotide sequence ID" value="NZ_CP011859.1"/>
</dbReference>
<organism evidence="4 6">
    <name type="scientific">Riemerella anatipestifer</name>
    <name type="common">Moraxella anatipestifer</name>
    <dbReference type="NCBI Taxonomy" id="34085"/>
    <lineage>
        <taxon>Bacteria</taxon>
        <taxon>Pseudomonadati</taxon>
        <taxon>Bacteroidota</taxon>
        <taxon>Flavobacteriia</taxon>
        <taxon>Flavobacteriales</taxon>
        <taxon>Weeksellaceae</taxon>
        <taxon>Riemerella</taxon>
    </lineage>
</organism>
<evidence type="ECO:0000313" key="6">
    <source>
        <dbReference type="Proteomes" id="UP000189883"/>
    </source>
</evidence>
<reference evidence="4 6" key="1">
    <citation type="submission" date="2015-06" db="EMBL/GenBank/DDBJ databases">
        <title>R. anatipestifer strain HXb2 is the most virulent strain so far, and the genome sequence would help us uncover the pathogenesis.</title>
        <authorList>
            <person name="Hu Q."/>
            <person name="Qi J."/>
            <person name="Bo H."/>
            <person name="Liu G."/>
            <person name="Tao M."/>
            <person name="Ding Y."/>
            <person name="Xue Y."/>
        </authorList>
    </citation>
    <scope>NUCLEOTIDE SEQUENCE [LARGE SCALE GENOMIC DNA]</scope>
    <source>
        <strain evidence="4 6">HXb2</strain>
    </source>
</reference>
<dbReference type="InterPro" id="IPR010902">
    <property type="entry name" value="NUMOD4"/>
</dbReference>
<feature type="domain" description="NUMOD4" evidence="2">
    <location>
        <begin position="9"/>
        <end position="59"/>
    </location>
</feature>
<feature type="domain" description="HNH nuclease" evidence="3">
    <location>
        <begin position="132"/>
        <end position="176"/>
    </location>
</feature>
<dbReference type="EMBL" id="JAOZYT010000060">
    <property type="protein sequence ID" value="MCW0524404.1"/>
    <property type="molecule type" value="Genomic_DNA"/>
</dbReference>
<dbReference type="Pfam" id="PF13392">
    <property type="entry name" value="HNH_3"/>
    <property type="match status" value="1"/>
</dbReference>
<protein>
    <submittedName>
        <fullName evidence="4 5">Numod4 domain-containing protein</fullName>
    </submittedName>
</protein>
<dbReference type="EMBL" id="CP011859">
    <property type="protein sequence ID" value="AQY22114.1"/>
    <property type="molecule type" value="Genomic_DNA"/>
</dbReference>
<name>A0A1A5HHQ0_RIEAN</name>
<dbReference type="InterPro" id="IPR003615">
    <property type="entry name" value="HNH_nuc"/>
</dbReference>
<evidence type="ECO:0000259" key="3">
    <source>
        <dbReference type="Pfam" id="PF13392"/>
    </source>
</evidence>
<dbReference type="OrthoDB" id="6631788at2"/>
<dbReference type="GO" id="GO:0016788">
    <property type="term" value="F:hydrolase activity, acting on ester bonds"/>
    <property type="evidence" value="ECO:0007669"/>
    <property type="project" value="InterPro"/>
</dbReference>
<dbReference type="Proteomes" id="UP000189883">
    <property type="component" value="Chromosome"/>
</dbReference>
<dbReference type="Gene3D" id="3.90.75.20">
    <property type="match status" value="1"/>
</dbReference>
<gene>
    <name evidence="4" type="ORF">AB406_1166</name>
    <name evidence="5" type="ORF">OKE68_08765</name>
</gene>
<feature type="coiled-coil region" evidence="1">
    <location>
        <begin position="66"/>
        <end position="93"/>
    </location>
</feature>
<sequence length="256" mass="30290">MNNNEFGKEVWKPIKFDFEFTNDCRFEVSNLGRVRSFNKVSQGRILNGSTTGGYKIIRLKLYRPRTEKEQQKFDELKAEISNLYKKRREYIKKYNDIASFEAATLLLEKKKKQLSQKLARNLKKRTINHHFLIHRLVATYFLPKPKSEETVVGHLDFDKTNNTVGNLKWMTAEENQAHQNNSPKVIAERKWRKYRGSNRTKGMKLTSTQVIHIKTQLKRNRPVKQIAKQFDISTMQVWRIRSGENWAHIKIPESHS</sequence>
<dbReference type="SUPFAM" id="SSF54060">
    <property type="entry name" value="His-Me finger endonucleases"/>
    <property type="match status" value="1"/>
</dbReference>
<dbReference type="Proteomes" id="UP001207440">
    <property type="component" value="Unassembled WGS sequence"/>
</dbReference>
<reference evidence="5" key="2">
    <citation type="submission" date="2022-10" db="EMBL/GenBank/DDBJ databases">
        <title>Sifting through the core-genome to identify putative cross-protective antigens against Riemerella anatipestifer.</title>
        <authorList>
            <person name="Zheng X."/>
            <person name="Zhang W."/>
        </authorList>
    </citation>
    <scope>NUCLEOTIDE SEQUENCE</scope>
    <source>
        <strain evidence="5">ZWRA178</strain>
    </source>
</reference>
<evidence type="ECO:0000259" key="2">
    <source>
        <dbReference type="Pfam" id="PF07463"/>
    </source>
</evidence>